<evidence type="ECO:0000256" key="1">
    <source>
        <dbReference type="ARBA" id="ARBA00005655"/>
    </source>
</evidence>
<feature type="compositionally biased region" description="Basic and acidic residues" evidence="3">
    <location>
        <begin position="232"/>
        <end position="266"/>
    </location>
</feature>
<accession>A0A6V3RLE1</accession>
<dbReference type="InterPro" id="IPR004882">
    <property type="entry name" value="Luc7-rel"/>
</dbReference>
<feature type="compositionally biased region" description="Basic and acidic residues" evidence="3">
    <location>
        <begin position="308"/>
        <end position="317"/>
    </location>
</feature>
<feature type="compositionally biased region" description="Basic and acidic residues" evidence="3">
    <location>
        <begin position="275"/>
        <end position="301"/>
    </location>
</feature>
<keyword evidence="2" id="KW-0175">Coiled coil</keyword>
<gene>
    <name evidence="4" type="ORF">LGLO00237_LOCUS27492</name>
</gene>
<dbReference type="Pfam" id="PF03194">
    <property type="entry name" value="LUC7"/>
    <property type="match status" value="1"/>
</dbReference>
<protein>
    <submittedName>
        <fullName evidence="4">Uncharacterized protein</fullName>
    </submittedName>
</protein>
<comment type="similarity">
    <text evidence="1">Belongs to the Luc7 family.</text>
</comment>
<dbReference type="GO" id="GO:0003729">
    <property type="term" value="F:mRNA binding"/>
    <property type="evidence" value="ECO:0007669"/>
    <property type="project" value="InterPro"/>
</dbReference>
<dbReference type="AlphaFoldDB" id="A0A6V3RLE1"/>
<proteinExistence type="inferred from homology"/>
<dbReference type="GO" id="GO:0006376">
    <property type="term" value="P:mRNA splice site recognition"/>
    <property type="evidence" value="ECO:0007669"/>
    <property type="project" value="InterPro"/>
</dbReference>
<sequence length="317" mass="38331">MVDAQRELLDQLMGKERNASLEEREKMQRHFWDDDVCKHFLVGITPHELFKNTKSDLGEYDKLFDMRAKHEWDALSQEDKDKYPYQWDTLDLLKKLIEECDRKIQRGKERCEADERLKNEPKKLNEDEAKRLGQIQEEIGKLGKEAEEAGENGDIEKAKALATKVEGLKAESEQIMKKPDDPRFNSRQLMVCEVSGVLMSTTDSESRLKSLYSGKQYQGWKKVRDFHAELSKLLEGKSRPRRPWPHEDRDRKGSRDRDRGRGERSRRDRSRSRDRRRDRDDRRRRDRSRDRDRRRDRSRDRDRRRRRRDDSRDRRRY</sequence>
<evidence type="ECO:0000256" key="3">
    <source>
        <dbReference type="SAM" id="MobiDB-lite"/>
    </source>
</evidence>
<reference evidence="4" key="1">
    <citation type="submission" date="2021-01" db="EMBL/GenBank/DDBJ databases">
        <authorList>
            <person name="Corre E."/>
            <person name="Pelletier E."/>
            <person name="Niang G."/>
            <person name="Scheremetjew M."/>
            <person name="Finn R."/>
            <person name="Kale V."/>
            <person name="Holt S."/>
            <person name="Cochrane G."/>
            <person name="Meng A."/>
            <person name="Brown T."/>
            <person name="Cohen L."/>
        </authorList>
    </citation>
    <scope>NUCLEOTIDE SEQUENCE</scope>
    <source>
        <strain evidence="4">CCCM811</strain>
    </source>
</reference>
<evidence type="ECO:0000313" key="4">
    <source>
        <dbReference type="EMBL" id="CAE0675715.1"/>
    </source>
</evidence>
<evidence type="ECO:0000256" key="2">
    <source>
        <dbReference type="SAM" id="Coils"/>
    </source>
</evidence>
<feature type="coiled-coil region" evidence="2">
    <location>
        <begin position="90"/>
        <end position="178"/>
    </location>
</feature>
<feature type="region of interest" description="Disordered" evidence="3">
    <location>
        <begin position="232"/>
        <end position="317"/>
    </location>
</feature>
<dbReference type="EMBL" id="HBIV01038673">
    <property type="protein sequence ID" value="CAE0675715.1"/>
    <property type="molecule type" value="Transcribed_RNA"/>
</dbReference>
<name>A0A6V3RLE1_9EUKA</name>
<organism evidence="4">
    <name type="scientific">Lotharella globosa</name>
    <dbReference type="NCBI Taxonomy" id="91324"/>
    <lineage>
        <taxon>Eukaryota</taxon>
        <taxon>Sar</taxon>
        <taxon>Rhizaria</taxon>
        <taxon>Cercozoa</taxon>
        <taxon>Chlorarachniophyceae</taxon>
        <taxon>Lotharella</taxon>
    </lineage>
</organism>
<dbReference type="GO" id="GO:0005685">
    <property type="term" value="C:U1 snRNP"/>
    <property type="evidence" value="ECO:0007669"/>
    <property type="project" value="InterPro"/>
</dbReference>
<dbReference type="PANTHER" id="PTHR12375">
    <property type="entry name" value="RNA-BINDING PROTEIN LUC7-RELATED"/>
    <property type="match status" value="1"/>
</dbReference>